<feature type="region of interest" description="Disordered" evidence="8">
    <location>
        <begin position="82"/>
        <end position="113"/>
    </location>
</feature>
<evidence type="ECO:0000313" key="11">
    <source>
        <dbReference type="EMBL" id="GHP01303.1"/>
    </source>
</evidence>
<evidence type="ECO:0000256" key="7">
    <source>
        <dbReference type="ARBA" id="ARBA00023136"/>
    </source>
</evidence>
<name>A0A830H4X3_9CHLO</name>
<dbReference type="GO" id="GO:0016887">
    <property type="term" value="F:ATP hydrolysis activity"/>
    <property type="evidence" value="ECO:0007669"/>
    <property type="project" value="InterPro"/>
</dbReference>
<protein>
    <recommendedName>
        <fullName evidence="10">ABC transporter domain-containing protein</fullName>
    </recommendedName>
</protein>
<dbReference type="GO" id="GO:0016020">
    <property type="term" value="C:membrane"/>
    <property type="evidence" value="ECO:0007669"/>
    <property type="project" value="UniProtKB-SubCell"/>
</dbReference>
<feature type="transmembrane region" description="Helical" evidence="9">
    <location>
        <begin position="745"/>
        <end position="766"/>
    </location>
</feature>
<dbReference type="InterPro" id="IPR050352">
    <property type="entry name" value="ABCG_transporters"/>
</dbReference>
<dbReference type="InterPro" id="IPR013525">
    <property type="entry name" value="ABC2_TM"/>
</dbReference>
<dbReference type="AlphaFoldDB" id="A0A830H4X3"/>
<keyword evidence="2" id="KW-0813">Transport</keyword>
<feature type="transmembrane region" description="Helical" evidence="9">
    <location>
        <begin position="861"/>
        <end position="880"/>
    </location>
</feature>
<feature type="region of interest" description="Disordered" evidence="8">
    <location>
        <begin position="517"/>
        <end position="550"/>
    </location>
</feature>
<evidence type="ECO:0000256" key="9">
    <source>
        <dbReference type="SAM" id="Phobius"/>
    </source>
</evidence>
<evidence type="ECO:0000256" key="5">
    <source>
        <dbReference type="ARBA" id="ARBA00022840"/>
    </source>
</evidence>
<keyword evidence="6 9" id="KW-1133">Transmembrane helix</keyword>
<evidence type="ECO:0000256" key="1">
    <source>
        <dbReference type="ARBA" id="ARBA00004141"/>
    </source>
</evidence>
<dbReference type="InterPro" id="IPR027417">
    <property type="entry name" value="P-loop_NTPase"/>
</dbReference>
<evidence type="ECO:0000256" key="3">
    <source>
        <dbReference type="ARBA" id="ARBA00022692"/>
    </source>
</evidence>
<accession>A0A830H4X3</accession>
<evidence type="ECO:0000313" key="12">
    <source>
        <dbReference type="Proteomes" id="UP000660262"/>
    </source>
</evidence>
<comment type="subcellular location">
    <subcellularLocation>
        <location evidence="1">Membrane</location>
        <topology evidence="1">Multi-pass membrane protein</topology>
    </subcellularLocation>
</comment>
<gene>
    <name evidence="11" type="ORF">PPROV_000005900</name>
</gene>
<feature type="transmembrane region" description="Helical" evidence="9">
    <location>
        <begin position="787"/>
        <end position="811"/>
    </location>
</feature>
<dbReference type="PANTHER" id="PTHR48041:SF91">
    <property type="entry name" value="ABC TRANSPORTER G FAMILY MEMBER 28"/>
    <property type="match status" value="1"/>
</dbReference>
<feature type="region of interest" description="Disordered" evidence="8">
    <location>
        <begin position="563"/>
        <end position="602"/>
    </location>
</feature>
<evidence type="ECO:0000256" key="6">
    <source>
        <dbReference type="ARBA" id="ARBA00022989"/>
    </source>
</evidence>
<feature type="domain" description="ABC transporter" evidence="10">
    <location>
        <begin position="213"/>
        <end position="462"/>
    </location>
</feature>
<keyword evidence="5" id="KW-0067">ATP-binding</keyword>
<dbReference type="SMART" id="SM00382">
    <property type="entry name" value="AAA"/>
    <property type="match status" value="1"/>
</dbReference>
<dbReference type="Pfam" id="PF01061">
    <property type="entry name" value="ABC2_membrane"/>
    <property type="match status" value="1"/>
</dbReference>
<feature type="compositionally biased region" description="Low complexity" evidence="8">
    <location>
        <begin position="517"/>
        <end position="533"/>
    </location>
</feature>
<keyword evidence="3 9" id="KW-0812">Transmembrane</keyword>
<dbReference type="Gene3D" id="3.40.50.300">
    <property type="entry name" value="P-loop containing nucleotide triphosphate hydrolases"/>
    <property type="match status" value="1"/>
</dbReference>
<keyword evidence="7 9" id="KW-0472">Membrane</keyword>
<feature type="transmembrane region" description="Helical" evidence="9">
    <location>
        <begin position="1011"/>
        <end position="1032"/>
    </location>
</feature>
<dbReference type="PROSITE" id="PS50893">
    <property type="entry name" value="ABC_TRANSPORTER_2"/>
    <property type="match status" value="1"/>
</dbReference>
<keyword evidence="12" id="KW-1185">Reference proteome</keyword>
<feature type="compositionally biased region" description="Low complexity" evidence="8">
    <location>
        <begin position="83"/>
        <end position="98"/>
    </location>
</feature>
<dbReference type="GO" id="GO:0005524">
    <property type="term" value="F:ATP binding"/>
    <property type="evidence" value="ECO:0007669"/>
    <property type="project" value="UniProtKB-KW"/>
</dbReference>
<comment type="caution">
    <text evidence="11">The sequence shown here is derived from an EMBL/GenBank/DDBJ whole genome shotgun (WGS) entry which is preliminary data.</text>
</comment>
<dbReference type="Pfam" id="PF00005">
    <property type="entry name" value="ABC_tran"/>
    <property type="match status" value="1"/>
</dbReference>
<dbReference type="PANTHER" id="PTHR48041">
    <property type="entry name" value="ABC TRANSPORTER G FAMILY MEMBER 28"/>
    <property type="match status" value="1"/>
</dbReference>
<dbReference type="SUPFAM" id="SSF52540">
    <property type="entry name" value="P-loop containing nucleoside triphosphate hydrolases"/>
    <property type="match status" value="1"/>
</dbReference>
<organism evidence="11 12">
    <name type="scientific">Pycnococcus provasolii</name>
    <dbReference type="NCBI Taxonomy" id="41880"/>
    <lineage>
        <taxon>Eukaryota</taxon>
        <taxon>Viridiplantae</taxon>
        <taxon>Chlorophyta</taxon>
        <taxon>Pseudoscourfieldiophyceae</taxon>
        <taxon>Pseudoscourfieldiales</taxon>
        <taxon>Pycnococcaceae</taxon>
        <taxon>Pycnococcus</taxon>
    </lineage>
</organism>
<proteinExistence type="predicted"/>
<evidence type="ECO:0000256" key="2">
    <source>
        <dbReference type="ARBA" id="ARBA00022448"/>
    </source>
</evidence>
<evidence type="ECO:0000259" key="10">
    <source>
        <dbReference type="PROSITE" id="PS50893"/>
    </source>
</evidence>
<dbReference type="EMBL" id="BNJQ01000001">
    <property type="protein sequence ID" value="GHP01303.1"/>
    <property type="molecule type" value="Genomic_DNA"/>
</dbReference>
<evidence type="ECO:0000256" key="8">
    <source>
        <dbReference type="SAM" id="MobiDB-lite"/>
    </source>
</evidence>
<feature type="transmembrane region" description="Helical" evidence="9">
    <location>
        <begin position="831"/>
        <end position="849"/>
    </location>
</feature>
<dbReference type="InterPro" id="IPR003593">
    <property type="entry name" value="AAA+_ATPase"/>
</dbReference>
<sequence length="1048" mass="114735">MADPLPPPSSEDDNLMDSIFGALTSRTSTSTRRTFRSNANIVRNADSSSGSGSGGGSSEEERINVNVPQQVRQLEMQQRIGMNDRNGSSDNSGDDSSGVVIRHGDDDDDDGAYEEESDTAFAAAEEGNGGVLKSVRFVDPADDDDWDDDDTEVIENLVARADVNLGGWGMLITFHNLVVRVRSAQPTKTRESKQSLCNNIGRRCRGCFNECCCSCCSTTTSGGKRGRTLLDGCSGHFPPSTFTGILGPSGSGKTTLLDALARRGVAWNQVSQQKNSVLYDGRSAGELSYQGNRDIAYCEQFDALPGDLTIGELLEYTAYLRMPNSDAATRTRIVDGVAIKLGLIDRIRLARIGTASNKAASGGQRKRAAIAQSLMTLPRAFMLDEPCSGLDSTTSRKLMDVLSSLSRRGDGTTILATLHTPSEYEFALLDRLLLMVDGAVVYLGPAQQALAYLNGISPVVDDNRAAAAGGALDVVPPTTTYSFGLGGGAQRQQPTATRRPACTVSVSETILDFLSQGGQTTTHQQQHLNSSTSPTDDEEATSPGRWDPAIKVEDVLLDDDIDDSARAEGSQPGRLTQRDLVGPALNSPCAPPEEELTERRGVPPNTQRRAAMMNSSLLTQRRIRMATRWNESEECERQLDEAISFEKYTRRYRNAQGRRPERGPKAGGELKEQDSFDETFVAAQPPASTLHEIKGLLYWRGGATVRDRGFFPSRIGPRLLAALVIISVVHNVPNDTFAGWTQRQAILFLCVISMSMTMVDAAPFVFENRTVFRRERADNLYRSRSYFVYLLVLEMLPAFVHVTIFDCVLYFAIPFRISSDPEFDPVLPPFFYFYLLTYTLGWIAVAFAYTMASFASTMRNASAMMGIALMVCGMTSGFFVTKPEMPDAWRWFVYVNPLYYALRGLYKNEFLHFGAELCIAVPQCFLGNECVAEYVAIRQGADLLSELTATASTESGTTLSIPFSEEPFTTMFSQSTVRTGVSGFGNPTTCLAVGGCTFLESMYGMDCSSKYWDLMALVVIALVLIIFALVAISSNNQHSPHKFRRFCC</sequence>
<dbReference type="GO" id="GO:0140359">
    <property type="term" value="F:ABC-type transporter activity"/>
    <property type="evidence" value="ECO:0007669"/>
    <property type="project" value="InterPro"/>
</dbReference>
<keyword evidence="4" id="KW-0547">Nucleotide-binding</keyword>
<feature type="region of interest" description="Disordered" evidence="8">
    <location>
        <begin position="24"/>
        <end position="69"/>
    </location>
</feature>
<reference evidence="11" key="1">
    <citation type="submission" date="2020-10" db="EMBL/GenBank/DDBJ databases">
        <title>Unveiling of a novel bifunctional photoreceptor, Dualchrome1, isolated from a cosmopolitan green alga.</title>
        <authorList>
            <person name="Suzuki S."/>
            <person name="Kawachi M."/>
        </authorList>
    </citation>
    <scope>NUCLEOTIDE SEQUENCE</scope>
    <source>
        <strain evidence="11">NIES 2893</strain>
    </source>
</reference>
<dbReference type="OrthoDB" id="66620at2759"/>
<dbReference type="Proteomes" id="UP000660262">
    <property type="component" value="Unassembled WGS sequence"/>
</dbReference>
<evidence type="ECO:0000256" key="4">
    <source>
        <dbReference type="ARBA" id="ARBA00022741"/>
    </source>
</evidence>
<dbReference type="InterPro" id="IPR003439">
    <property type="entry name" value="ABC_transporter-like_ATP-bd"/>
</dbReference>